<name>A0ABT4S953_9ACTN</name>
<dbReference type="PANTHER" id="PTHR35525:SF3">
    <property type="entry name" value="BLL6575 PROTEIN"/>
    <property type="match status" value="1"/>
</dbReference>
<dbReference type="InterPro" id="IPR023286">
    <property type="entry name" value="ABATE_dom_sf"/>
</dbReference>
<dbReference type="Gene3D" id="1.10.3300.10">
    <property type="entry name" value="Jann2411-like domain"/>
    <property type="match status" value="1"/>
</dbReference>
<dbReference type="Pfam" id="PF07336">
    <property type="entry name" value="ABATE"/>
    <property type="match status" value="1"/>
</dbReference>
<proteinExistence type="predicted"/>
<dbReference type="Pfam" id="PF11706">
    <property type="entry name" value="zf-CGNR"/>
    <property type="match status" value="1"/>
</dbReference>
<gene>
    <name evidence="2" type="ORF">OUY22_09740</name>
</gene>
<feature type="domain" description="Zinc finger CGNR" evidence="1">
    <location>
        <begin position="144"/>
        <end position="183"/>
    </location>
</feature>
<dbReference type="InterPro" id="IPR021005">
    <property type="entry name" value="Znf_CGNR"/>
</dbReference>
<dbReference type="EMBL" id="JAPNNL010000026">
    <property type="protein sequence ID" value="MDA0633699.1"/>
    <property type="molecule type" value="Genomic_DNA"/>
</dbReference>
<dbReference type="InterPro" id="IPR010852">
    <property type="entry name" value="ABATE"/>
</dbReference>
<evidence type="ECO:0000313" key="3">
    <source>
        <dbReference type="Proteomes" id="UP001144036"/>
    </source>
</evidence>
<reference evidence="2" key="1">
    <citation type="submission" date="2022-11" db="EMBL/GenBank/DDBJ databases">
        <title>Nonomuraea corallina sp. nov., a new species of the genus Nonomuraea isolated from sea side sediment in Thai sea.</title>
        <authorList>
            <person name="Ngamcharungchit C."/>
            <person name="Matsumoto A."/>
            <person name="Suriyachadkun C."/>
            <person name="Panbangred W."/>
            <person name="Inahashi Y."/>
            <person name="Intra B."/>
        </authorList>
    </citation>
    <scope>NUCLEOTIDE SEQUENCE</scope>
    <source>
        <strain evidence="2">MCN248</strain>
    </source>
</reference>
<sequence>MDALTGEPLALDLINTRAHTPDGDVDFLETAEALRAWLALQSARLPAIPGDPPGGEVISDGWVAAVRSLREHVESAVTAVADGAPPPADAVAALNEAALRAPSSLSLGPSGVISRRAAPPLDRLLAELAESAITLLGGSEAAKIKSCEAPGCRMFFLPAHPRRRWCSPELCGNRVRVARHYRRARVGRPRRAAGDDLEGGQL</sequence>
<protein>
    <submittedName>
        <fullName evidence="2">ABATE domain-containing protein</fullName>
    </submittedName>
</protein>
<keyword evidence="3" id="KW-1185">Reference proteome</keyword>
<dbReference type="SUPFAM" id="SSF160904">
    <property type="entry name" value="Jann2411-like"/>
    <property type="match status" value="1"/>
</dbReference>
<dbReference type="RefSeq" id="WP_270154505.1">
    <property type="nucleotide sequence ID" value="NZ_JAPNNL010000026.1"/>
</dbReference>
<dbReference type="PANTHER" id="PTHR35525">
    <property type="entry name" value="BLL6575 PROTEIN"/>
    <property type="match status" value="1"/>
</dbReference>
<dbReference type="Proteomes" id="UP001144036">
    <property type="component" value="Unassembled WGS sequence"/>
</dbReference>
<evidence type="ECO:0000259" key="1">
    <source>
        <dbReference type="Pfam" id="PF11706"/>
    </source>
</evidence>
<accession>A0ABT4S953</accession>
<organism evidence="2 3">
    <name type="scientific">Nonomuraea corallina</name>
    <dbReference type="NCBI Taxonomy" id="2989783"/>
    <lineage>
        <taxon>Bacteria</taxon>
        <taxon>Bacillati</taxon>
        <taxon>Actinomycetota</taxon>
        <taxon>Actinomycetes</taxon>
        <taxon>Streptosporangiales</taxon>
        <taxon>Streptosporangiaceae</taxon>
        <taxon>Nonomuraea</taxon>
    </lineage>
</organism>
<evidence type="ECO:0000313" key="2">
    <source>
        <dbReference type="EMBL" id="MDA0633699.1"/>
    </source>
</evidence>
<comment type="caution">
    <text evidence="2">The sequence shown here is derived from an EMBL/GenBank/DDBJ whole genome shotgun (WGS) entry which is preliminary data.</text>
</comment>